<keyword evidence="8" id="KW-0966">Cell projection</keyword>
<name>A0ABT4CMX3_9CLOT</name>
<comment type="caution">
    <text evidence="8">The sequence shown here is derived from an EMBL/GenBank/DDBJ whole genome shotgun (WGS) entry which is preliminary data.</text>
</comment>
<dbReference type="InterPro" id="IPR006300">
    <property type="entry name" value="FlgB"/>
</dbReference>
<evidence type="ECO:0000256" key="5">
    <source>
        <dbReference type="ARBA" id="ARBA00024934"/>
    </source>
</evidence>
<dbReference type="InterPro" id="IPR001444">
    <property type="entry name" value="Flag_bb_rod_N"/>
</dbReference>
<keyword evidence="8" id="KW-0282">Flagellum</keyword>
<evidence type="ECO:0000256" key="4">
    <source>
        <dbReference type="ARBA" id="ARBA00023143"/>
    </source>
</evidence>
<dbReference type="NCBIfam" id="NF009266">
    <property type="entry name" value="PRK12623.1"/>
    <property type="match status" value="1"/>
</dbReference>
<sequence length="134" mass="15161">MKIDNVSASTRTYELLKKSLNVSSKRKDVIANNIANINTKGYKRHYVTFEENLKEVNKGLELKSTNNKHITDTDKVGEMKIETDKTDSMRMDGNNVDIENETANLAANYLKYNALISEVNARMSMKKTIITGGR</sequence>
<evidence type="ECO:0000256" key="2">
    <source>
        <dbReference type="ARBA" id="ARBA00009677"/>
    </source>
</evidence>
<keyword evidence="9" id="KW-1185">Reference proteome</keyword>
<evidence type="ECO:0000256" key="6">
    <source>
        <dbReference type="PIRNR" id="PIRNR002889"/>
    </source>
</evidence>
<evidence type="ECO:0000313" key="8">
    <source>
        <dbReference type="EMBL" id="MCY6370395.1"/>
    </source>
</evidence>
<dbReference type="RefSeq" id="WP_268049137.1">
    <property type="nucleotide sequence ID" value="NZ_JAPQES010000002.1"/>
</dbReference>
<proteinExistence type="inferred from homology"/>
<reference evidence="8" key="1">
    <citation type="submission" date="2022-12" db="EMBL/GenBank/DDBJ databases">
        <authorList>
            <person name="Wang J."/>
        </authorList>
    </citation>
    <scope>NUCLEOTIDE SEQUENCE</scope>
    <source>
        <strain evidence="8">HY-42-06</strain>
    </source>
</reference>
<feature type="domain" description="Flagellar basal body rod protein N-terminal" evidence="7">
    <location>
        <begin position="24"/>
        <end position="43"/>
    </location>
</feature>
<dbReference type="Pfam" id="PF00460">
    <property type="entry name" value="Flg_bb_rod"/>
    <property type="match status" value="1"/>
</dbReference>
<dbReference type="NCBIfam" id="TIGR01396">
    <property type="entry name" value="FlgB"/>
    <property type="match status" value="1"/>
</dbReference>
<protein>
    <recommendedName>
        <fullName evidence="3 6">Flagellar basal body rod protein FlgB</fullName>
    </recommendedName>
</protein>
<comment type="similarity">
    <text evidence="2 6">Belongs to the flagella basal body rod proteins family.</text>
</comment>
<keyword evidence="8" id="KW-0969">Cilium</keyword>
<evidence type="ECO:0000259" key="7">
    <source>
        <dbReference type="Pfam" id="PF00460"/>
    </source>
</evidence>
<dbReference type="Proteomes" id="UP001079657">
    <property type="component" value="Unassembled WGS sequence"/>
</dbReference>
<evidence type="ECO:0000256" key="1">
    <source>
        <dbReference type="ARBA" id="ARBA00004117"/>
    </source>
</evidence>
<dbReference type="PIRSF" id="PIRSF002889">
    <property type="entry name" value="Rod_FlgB"/>
    <property type="match status" value="1"/>
</dbReference>
<comment type="subcellular location">
    <subcellularLocation>
        <location evidence="1 6">Bacterial flagellum basal body</location>
    </subcellularLocation>
</comment>
<comment type="subunit">
    <text evidence="6">The basal body constitutes a major portion of the flagellar organelle and consists of a number of rings mounted on a central rod.</text>
</comment>
<organism evidence="8 9">
    <name type="scientific">Clostridium ganghwense</name>
    <dbReference type="NCBI Taxonomy" id="312089"/>
    <lineage>
        <taxon>Bacteria</taxon>
        <taxon>Bacillati</taxon>
        <taxon>Bacillota</taxon>
        <taxon>Clostridia</taxon>
        <taxon>Eubacteriales</taxon>
        <taxon>Clostridiaceae</taxon>
        <taxon>Clostridium</taxon>
    </lineage>
</organism>
<accession>A0ABT4CMX3</accession>
<keyword evidence="4 6" id="KW-0975">Bacterial flagellum</keyword>
<evidence type="ECO:0000256" key="3">
    <source>
        <dbReference type="ARBA" id="ARBA00014376"/>
    </source>
</evidence>
<comment type="function">
    <text evidence="5 6">Structural component of flagellum, the bacterial motility apparatus. Part of the rod structure of flagellar basal body.</text>
</comment>
<dbReference type="EMBL" id="JAPQES010000002">
    <property type="protein sequence ID" value="MCY6370395.1"/>
    <property type="molecule type" value="Genomic_DNA"/>
</dbReference>
<gene>
    <name evidence="8" type="primary">flgB</name>
    <name evidence="8" type="ORF">OXH55_07080</name>
</gene>
<evidence type="ECO:0000313" key="9">
    <source>
        <dbReference type="Proteomes" id="UP001079657"/>
    </source>
</evidence>